<accession>A0A557ZWR0</accession>
<keyword evidence="5" id="KW-0862">Zinc</keyword>
<dbReference type="InterPro" id="IPR001279">
    <property type="entry name" value="Metallo-B-lactamas"/>
</dbReference>
<protein>
    <submittedName>
        <fullName evidence="7">N-acyl homoserine lactonase family protein</fullName>
    </submittedName>
</protein>
<evidence type="ECO:0000256" key="1">
    <source>
        <dbReference type="ARBA" id="ARBA00001947"/>
    </source>
</evidence>
<evidence type="ECO:0000256" key="4">
    <source>
        <dbReference type="ARBA" id="ARBA00022801"/>
    </source>
</evidence>
<keyword evidence="8" id="KW-1185">Reference proteome</keyword>
<evidence type="ECO:0000313" key="8">
    <source>
        <dbReference type="Proteomes" id="UP000318578"/>
    </source>
</evidence>
<dbReference type="InterPro" id="IPR036866">
    <property type="entry name" value="RibonucZ/Hydroxyglut_hydro"/>
</dbReference>
<reference evidence="7 8" key="1">
    <citation type="submission" date="2019-07" db="EMBL/GenBank/DDBJ databases">
        <title>New species of Amycolatopsis and Streptomyces.</title>
        <authorList>
            <person name="Duangmal K."/>
            <person name="Teo W.F.A."/>
            <person name="Lipun K."/>
        </authorList>
    </citation>
    <scope>NUCLEOTIDE SEQUENCE [LARGE SCALE GENOMIC DNA]</scope>
    <source>
        <strain evidence="7 8">JCM 30562</strain>
    </source>
</reference>
<evidence type="ECO:0000259" key="6">
    <source>
        <dbReference type="SMART" id="SM00849"/>
    </source>
</evidence>
<organism evidence="7 8">
    <name type="scientific">Amycolatopsis acidiphila</name>
    <dbReference type="NCBI Taxonomy" id="715473"/>
    <lineage>
        <taxon>Bacteria</taxon>
        <taxon>Bacillati</taxon>
        <taxon>Actinomycetota</taxon>
        <taxon>Actinomycetes</taxon>
        <taxon>Pseudonocardiales</taxon>
        <taxon>Pseudonocardiaceae</taxon>
        <taxon>Amycolatopsis</taxon>
    </lineage>
</organism>
<keyword evidence="4" id="KW-0378">Hydrolase</keyword>
<dbReference type="GO" id="GO:0016787">
    <property type="term" value="F:hydrolase activity"/>
    <property type="evidence" value="ECO:0007669"/>
    <property type="project" value="UniProtKB-KW"/>
</dbReference>
<sequence>MSGFEVVQVRYGERVTRKSAVLHEYSSYGEPDGDLQMDYNFWVLRGASKTMLLDTGYDIAERDWLGEQPVIPTADALALLGIDPLEVSTVVTSHFHYDHIGHLGLFRNAEVVAGAAEYDYWFGKWDRGELAGEFATAGHLEAVRLAEQEGRLRLVREETEVCPGVTVHPVGGHSPGELLTVVEARSGPLILAADAAHFYEQIEHEWPFFAFTDLGEMRRALSLINRLAAETGATVIPGHDGRVREKFPAVAGRAAEIATVLG</sequence>
<keyword evidence="3" id="KW-0479">Metal-binding</keyword>
<evidence type="ECO:0000313" key="7">
    <source>
        <dbReference type="EMBL" id="TVT16449.1"/>
    </source>
</evidence>
<evidence type="ECO:0000256" key="5">
    <source>
        <dbReference type="ARBA" id="ARBA00022833"/>
    </source>
</evidence>
<dbReference type="GO" id="GO:0046872">
    <property type="term" value="F:metal ion binding"/>
    <property type="evidence" value="ECO:0007669"/>
    <property type="project" value="UniProtKB-KW"/>
</dbReference>
<comment type="caution">
    <text evidence="7">The sequence shown here is derived from an EMBL/GenBank/DDBJ whole genome shotgun (WGS) entry which is preliminary data.</text>
</comment>
<evidence type="ECO:0000256" key="2">
    <source>
        <dbReference type="ARBA" id="ARBA00007749"/>
    </source>
</evidence>
<dbReference type="EMBL" id="VJZA01000102">
    <property type="protein sequence ID" value="TVT16449.1"/>
    <property type="molecule type" value="Genomic_DNA"/>
</dbReference>
<dbReference type="PANTHER" id="PTHR42978:SF7">
    <property type="entry name" value="METALLO-HYDROLASE RV2300C-RELATED"/>
    <property type="match status" value="1"/>
</dbReference>
<dbReference type="Pfam" id="PF00753">
    <property type="entry name" value="Lactamase_B"/>
    <property type="match status" value="1"/>
</dbReference>
<dbReference type="Gene3D" id="3.60.15.10">
    <property type="entry name" value="Ribonuclease Z/Hydroxyacylglutathione hydrolase-like"/>
    <property type="match status" value="1"/>
</dbReference>
<dbReference type="RefSeq" id="WP_144644471.1">
    <property type="nucleotide sequence ID" value="NZ_BNAX01000006.1"/>
</dbReference>
<dbReference type="CDD" id="cd07729">
    <property type="entry name" value="AHL_lactonase_MBL-fold"/>
    <property type="match status" value="1"/>
</dbReference>
<comment type="similarity">
    <text evidence="2">Belongs to the metallo-beta-lactamase superfamily.</text>
</comment>
<dbReference type="InterPro" id="IPR051013">
    <property type="entry name" value="MBL_superfamily_lactonases"/>
</dbReference>
<dbReference type="SMART" id="SM00849">
    <property type="entry name" value="Lactamase_B"/>
    <property type="match status" value="1"/>
</dbReference>
<dbReference type="AlphaFoldDB" id="A0A557ZWR0"/>
<name>A0A557ZWR0_9PSEU</name>
<proteinExistence type="inferred from homology"/>
<dbReference type="PANTHER" id="PTHR42978">
    <property type="entry name" value="QUORUM-QUENCHING LACTONASE YTNP-RELATED-RELATED"/>
    <property type="match status" value="1"/>
</dbReference>
<comment type="cofactor">
    <cofactor evidence="1">
        <name>Zn(2+)</name>
        <dbReference type="ChEBI" id="CHEBI:29105"/>
    </cofactor>
</comment>
<dbReference type="OrthoDB" id="3196337at2"/>
<dbReference type="Proteomes" id="UP000318578">
    <property type="component" value="Unassembled WGS sequence"/>
</dbReference>
<gene>
    <name evidence="7" type="ORF">FNH06_34625</name>
</gene>
<feature type="domain" description="Metallo-beta-lactamase" evidence="6">
    <location>
        <begin position="38"/>
        <end position="239"/>
    </location>
</feature>
<dbReference type="SUPFAM" id="SSF56281">
    <property type="entry name" value="Metallo-hydrolase/oxidoreductase"/>
    <property type="match status" value="1"/>
</dbReference>
<evidence type="ECO:0000256" key="3">
    <source>
        <dbReference type="ARBA" id="ARBA00022723"/>
    </source>
</evidence>